<evidence type="ECO:0000313" key="2">
    <source>
        <dbReference type="EMBL" id="OJI87479.1"/>
    </source>
</evidence>
<dbReference type="AlphaFoldDB" id="A0A1L9NDY7"/>
<feature type="region of interest" description="Disordered" evidence="1">
    <location>
        <begin position="38"/>
        <end position="76"/>
    </location>
</feature>
<organism evidence="2 3">
    <name type="scientific">Aspergillus tubingensis (strain CBS 134.48)</name>
    <dbReference type="NCBI Taxonomy" id="767770"/>
    <lineage>
        <taxon>Eukaryota</taxon>
        <taxon>Fungi</taxon>
        <taxon>Dikarya</taxon>
        <taxon>Ascomycota</taxon>
        <taxon>Pezizomycotina</taxon>
        <taxon>Eurotiomycetes</taxon>
        <taxon>Eurotiomycetidae</taxon>
        <taxon>Eurotiales</taxon>
        <taxon>Aspergillaceae</taxon>
        <taxon>Aspergillus</taxon>
        <taxon>Aspergillus subgen. Circumdati</taxon>
    </lineage>
</organism>
<dbReference type="VEuPathDB" id="FungiDB:ASPTUDRAFT_426509"/>
<sequence>MLFPVFRCRMFLQDQGLSLRPPYPKNKWLSAIFRTTITTPSPNRSPQIDPPSPFAYLPPWPPSGIRSLPKTSFSFH</sequence>
<gene>
    <name evidence="2" type="ORF">ASPTUDRAFT_426509</name>
</gene>
<reference evidence="3" key="1">
    <citation type="journal article" date="2017" name="Genome Biol.">
        <title>Comparative genomics reveals high biological diversity and specific adaptations in the industrially and medically important fungal genus Aspergillus.</title>
        <authorList>
            <person name="de Vries R.P."/>
            <person name="Riley R."/>
            <person name="Wiebenga A."/>
            <person name="Aguilar-Osorio G."/>
            <person name="Amillis S."/>
            <person name="Uchima C.A."/>
            <person name="Anderluh G."/>
            <person name="Asadollahi M."/>
            <person name="Askin M."/>
            <person name="Barry K."/>
            <person name="Battaglia E."/>
            <person name="Bayram O."/>
            <person name="Benocci T."/>
            <person name="Braus-Stromeyer S.A."/>
            <person name="Caldana C."/>
            <person name="Canovas D."/>
            <person name="Cerqueira G.C."/>
            <person name="Chen F."/>
            <person name="Chen W."/>
            <person name="Choi C."/>
            <person name="Clum A."/>
            <person name="Dos Santos R.A."/>
            <person name="Damasio A.R."/>
            <person name="Diallinas G."/>
            <person name="Emri T."/>
            <person name="Fekete E."/>
            <person name="Flipphi M."/>
            <person name="Freyberg S."/>
            <person name="Gallo A."/>
            <person name="Gournas C."/>
            <person name="Habgood R."/>
            <person name="Hainaut M."/>
            <person name="Harispe M.L."/>
            <person name="Henrissat B."/>
            <person name="Hilden K.S."/>
            <person name="Hope R."/>
            <person name="Hossain A."/>
            <person name="Karabika E."/>
            <person name="Karaffa L."/>
            <person name="Karanyi Z."/>
            <person name="Krasevec N."/>
            <person name="Kuo A."/>
            <person name="Kusch H."/>
            <person name="LaButti K."/>
            <person name="Lagendijk E.L."/>
            <person name="Lapidus A."/>
            <person name="Levasseur A."/>
            <person name="Lindquist E."/>
            <person name="Lipzen A."/>
            <person name="Logrieco A.F."/>
            <person name="MacCabe A."/>
            <person name="Maekelae M.R."/>
            <person name="Malavazi I."/>
            <person name="Melin P."/>
            <person name="Meyer V."/>
            <person name="Mielnichuk N."/>
            <person name="Miskei M."/>
            <person name="Molnar A.P."/>
            <person name="Mule G."/>
            <person name="Ngan C.Y."/>
            <person name="Orejas M."/>
            <person name="Orosz E."/>
            <person name="Ouedraogo J.P."/>
            <person name="Overkamp K.M."/>
            <person name="Park H.-S."/>
            <person name="Perrone G."/>
            <person name="Piumi F."/>
            <person name="Punt P.J."/>
            <person name="Ram A.F."/>
            <person name="Ramon A."/>
            <person name="Rauscher S."/>
            <person name="Record E."/>
            <person name="Riano-Pachon D.M."/>
            <person name="Robert V."/>
            <person name="Roehrig J."/>
            <person name="Ruller R."/>
            <person name="Salamov A."/>
            <person name="Salih N.S."/>
            <person name="Samson R.A."/>
            <person name="Sandor E."/>
            <person name="Sanguinetti M."/>
            <person name="Schuetze T."/>
            <person name="Sepcic K."/>
            <person name="Shelest E."/>
            <person name="Sherlock G."/>
            <person name="Sophianopoulou V."/>
            <person name="Squina F.M."/>
            <person name="Sun H."/>
            <person name="Susca A."/>
            <person name="Todd R.B."/>
            <person name="Tsang A."/>
            <person name="Unkles S.E."/>
            <person name="van de Wiele N."/>
            <person name="van Rossen-Uffink D."/>
            <person name="Oliveira J.V."/>
            <person name="Vesth T.C."/>
            <person name="Visser J."/>
            <person name="Yu J.-H."/>
            <person name="Zhou M."/>
            <person name="Andersen M.R."/>
            <person name="Archer D.B."/>
            <person name="Baker S.E."/>
            <person name="Benoit I."/>
            <person name="Brakhage A.A."/>
            <person name="Braus G.H."/>
            <person name="Fischer R."/>
            <person name="Frisvad J.C."/>
            <person name="Goldman G.H."/>
            <person name="Houbraken J."/>
            <person name="Oakley B."/>
            <person name="Pocsi I."/>
            <person name="Scazzocchio C."/>
            <person name="Seiboth B."/>
            <person name="vanKuyk P.A."/>
            <person name="Wortman J."/>
            <person name="Dyer P.S."/>
            <person name="Grigoriev I.V."/>
        </authorList>
    </citation>
    <scope>NUCLEOTIDE SEQUENCE [LARGE SCALE GENOMIC DNA]</scope>
    <source>
        <strain evidence="3">CBS 134.48</strain>
    </source>
</reference>
<keyword evidence="3" id="KW-1185">Reference proteome</keyword>
<evidence type="ECO:0000313" key="3">
    <source>
        <dbReference type="Proteomes" id="UP000184304"/>
    </source>
</evidence>
<dbReference type="Proteomes" id="UP000184304">
    <property type="component" value="Unassembled WGS sequence"/>
</dbReference>
<dbReference type="EMBL" id="KV878182">
    <property type="protein sequence ID" value="OJI87479.1"/>
    <property type="molecule type" value="Genomic_DNA"/>
</dbReference>
<evidence type="ECO:0000256" key="1">
    <source>
        <dbReference type="SAM" id="MobiDB-lite"/>
    </source>
</evidence>
<feature type="compositionally biased region" description="Pro residues" evidence="1">
    <location>
        <begin position="48"/>
        <end position="62"/>
    </location>
</feature>
<name>A0A1L9NDY7_ASPTC</name>
<proteinExistence type="predicted"/>
<protein>
    <submittedName>
        <fullName evidence="2">Uncharacterized protein</fullName>
    </submittedName>
</protein>
<accession>A0A1L9NDY7</accession>